<dbReference type="CDD" id="cd05716">
    <property type="entry name" value="IgV_pIgR_like"/>
    <property type="match status" value="1"/>
</dbReference>
<keyword evidence="6" id="KW-1185">Reference proteome</keyword>
<dbReference type="GO" id="GO:0004888">
    <property type="term" value="F:transmembrane signaling receptor activity"/>
    <property type="evidence" value="ECO:0007669"/>
    <property type="project" value="TreeGrafter"/>
</dbReference>
<dbReference type="PANTHER" id="PTHR11860">
    <property type="entry name" value="POLYMERIC-IMMUNOGLOBULIN RECEPTOR"/>
    <property type="match status" value="1"/>
</dbReference>
<reference evidence="5 6" key="1">
    <citation type="journal article" date="2010" name="Nature">
        <title>The sequence and de novo assembly of the giant panda genome.</title>
        <authorList>
            <person name="Li R."/>
            <person name="Fan W."/>
            <person name="Tian G."/>
            <person name="Zhu H."/>
            <person name="He L."/>
            <person name="Cai J."/>
            <person name="Huang Q."/>
            <person name="Cai Q."/>
            <person name="Li B."/>
            <person name="Bai Y."/>
            <person name="Zhang Z."/>
            <person name="Zhang Y."/>
            <person name="Wang W."/>
            <person name="Li J."/>
            <person name="Wei F."/>
            <person name="Li H."/>
            <person name="Jian M."/>
            <person name="Li J."/>
            <person name="Zhang Z."/>
            <person name="Nielsen R."/>
            <person name="Li D."/>
            <person name="Gu W."/>
            <person name="Yang Z."/>
            <person name="Xuan Z."/>
            <person name="Ryder O.A."/>
            <person name="Leung F.C."/>
            <person name="Zhou Y."/>
            <person name="Cao J."/>
            <person name="Sun X."/>
            <person name="Fu Y."/>
            <person name="Fang X."/>
            <person name="Guo X."/>
            <person name="Wang B."/>
            <person name="Hou R."/>
            <person name="Shen F."/>
            <person name="Mu B."/>
            <person name="Ni P."/>
            <person name="Lin R."/>
            <person name="Qian W."/>
            <person name="Wang G."/>
            <person name="Yu C."/>
            <person name="Nie W."/>
            <person name="Wang J."/>
            <person name="Wu Z."/>
            <person name="Liang H."/>
            <person name="Min J."/>
            <person name="Wu Q."/>
            <person name="Cheng S."/>
            <person name="Ruan J."/>
            <person name="Wang M."/>
            <person name="Shi Z."/>
            <person name="Wen M."/>
            <person name="Liu B."/>
            <person name="Ren X."/>
            <person name="Zheng H."/>
            <person name="Dong D."/>
            <person name="Cook K."/>
            <person name="Shan G."/>
            <person name="Zhang H."/>
            <person name="Kosiol C."/>
            <person name="Xie X."/>
            <person name="Lu Z."/>
            <person name="Zheng H."/>
            <person name="Li Y."/>
            <person name="Steiner C.C."/>
            <person name="Lam T.T."/>
            <person name="Lin S."/>
            <person name="Zhang Q."/>
            <person name="Li G."/>
            <person name="Tian J."/>
            <person name="Gong T."/>
            <person name="Liu H."/>
            <person name="Zhang D."/>
            <person name="Fang L."/>
            <person name="Ye C."/>
            <person name="Zhang J."/>
            <person name="Hu W."/>
            <person name="Xu A."/>
            <person name="Ren Y."/>
            <person name="Zhang G."/>
            <person name="Bruford M.W."/>
            <person name="Li Q."/>
            <person name="Ma L."/>
            <person name="Guo Y."/>
            <person name="An N."/>
            <person name="Hu Y."/>
            <person name="Zheng Y."/>
            <person name="Shi Y."/>
            <person name="Li Z."/>
            <person name="Liu Q."/>
            <person name="Chen Y."/>
            <person name="Zhao J."/>
            <person name="Qu N."/>
            <person name="Zhao S."/>
            <person name="Tian F."/>
            <person name="Wang X."/>
            <person name="Wang H."/>
            <person name="Xu L."/>
            <person name="Liu X."/>
            <person name="Vinar T."/>
            <person name="Wang Y."/>
            <person name="Lam T.W."/>
            <person name="Yiu S.M."/>
            <person name="Liu S."/>
            <person name="Zhang H."/>
            <person name="Li D."/>
            <person name="Huang Y."/>
            <person name="Wang X."/>
            <person name="Yang G."/>
            <person name="Jiang Z."/>
            <person name="Wang J."/>
            <person name="Qin N."/>
            <person name="Li L."/>
            <person name="Li J."/>
            <person name="Bolund L."/>
            <person name="Kristiansen K."/>
            <person name="Wong G.K."/>
            <person name="Olson M."/>
            <person name="Zhang X."/>
            <person name="Li S."/>
            <person name="Yang H."/>
            <person name="Wang J."/>
            <person name="Wang J."/>
        </authorList>
    </citation>
    <scope>NUCLEOTIDE SEQUENCE [LARGE SCALE GENOMIC DNA]</scope>
</reference>
<dbReference type="InParanoid" id="A0A7N5KI83"/>
<name>A0A7N5KI83_AILME</name>
<evidence type="ECO:0000313" key="5">
    <source>
        <dbReference type="Ensembl" id="ENSAMEP00000040489.1"/>
    </source>
</evidence>
<dbReference type="PANTHER" id="PTHR11860:SF49">
    <property type="entry name" value="HIGH AFFINITY IMMUNOGLOBULIN ALPHA AND IMMUNOGLOBULIN MU FC RECEPTOR"/>
    <property type="match status" value="1"/>
</dbReference>
<dbReference type="InterPro" id="IPR036179">
    <property type="entry name" value="Ig-like_dom_sf"/>
</dbReference>
<dbReference type="InterPro" id="IPR013106">
    <property type="entry name" value="Ig_V-set"/>
</dbReference>
<evidence type="ECO:0000256" key="2">
    <source>
        <dbReference type="ARBA" id="ARBA00022692"/>
    </source>
</evidence>
<evidence type="ECO:0000256" key="1">
    <source>
        <dbReference type="ARBA" id="ARBA00004370"/>
    </source>
</evidence>
<dbReference type="InterPro" id="IPR013783">
    <property type="entry name" value="Ig-like_fold"/>
</dbReference>
<evidence type="ECO:0000259" key="4">
    <source>
        <dbReference type="Pfam" id="PF07686"/>
    </source>
</evidence>
<dbReference type="InterPro" id="IPR050671">
    <property type="entry name" value="CD300_family_receptors"/>
</dbReference>
<dbReference type="AlphaFoldDB" id="A0A7N5KI83"/>
<feature type="domain" description="Immunoglobulin V-set" evidence="4">
    <location>
        <begin position="42"/>
        <end position="131"/>
    </location>
</feature>
<dbReference type="Gene3D" id="2.60.40.10">
    <property type="entry name" value="Immunoglobulins"/>
    <property type="match status" value="1"/>
</dbReference>
<proteinExistence type="predicted"/>
<organism evidence="5 6">
    <name type="scientific">Ailuropoda melanoleuca</name>
    <name type="common">Giant panda</name>
    <dbReference type="NCBI Taxonomy" id="9646"/>
    <lineage>
        <taxon>Eukaryota</taxon>
        <taxon>Metazoa</taxon>
        <taxon>Chordata</taxon>
        <taxon>Craniata</taxon>
        <taxon>Vertebrata</taxon>
        <taxon>Euteleostomi</taxon>
        <taxon>Mammalia</taxon>
        <taxon>Eutheria</taxon>
        <taxon>Laurasiatheria</taxon>
        <taxon>Carnivora</taxon>
        <taxon>Caniformia</taxon>
        <taxon>Ursidae</taxon>
        <taxon>Ailuropoda</taxon>
    </lineage>
</organism>
<dbReference type="Pfam" id="PF07686">
    <property type="entry name" value="V-set"/>
    <property type="match status" value="1"/>
</dbReference>
<dbReference type="GeneTree" id="ENSGT00950000182977"/>
<dbReference type="Ensembl" id="ENSAMET00000046557.1">
    <property type="protein sequence ID" value="ENSAMEP00000040489.1"/>
    <property type="gene ID" value="ENSAMEG00000025198.1"/>
</dbReference>
<evidence type="ECO:0000256" key="3">
    <source>
        <dbReference type="ARBA" id="ARBA00023136"/>
    </source>
</evidence>
<accession>A0A7N5KI83</accession>
<reference evidence="5" key="3">
    <citation type="submission" date="2025-09" db="UniProtKB">
        <authorList>
            <consortium name="Ensembl"/>
        </authorList>
    </citation>
    <scope>IDENTIFICATION</scope>
</reference>
<keyword evidence="2" id="KW-0812">Transmembrane</keyword>
<dbReference type="GO" id="GO:0005886">
    <property type="term" value="C:plasma membrane"/>
    <property type="evidence" value="ECO:0007669"/>
    <property type="project" value="TreeGrafter"/>
</dbReference>
<reference evidence="5" key="2">
    <citation type="submission" date="2025-08" db="UniProtKB">
        <authorList>
            <consortium name="Ensembl"/>
        </authorList>
    </citation>
    <scope>IDENTIFICATION</scope>
</reference>
<protein>
    <recommendedName>
        <fullName evidence="4">Immunoglobulin V-set domain-containing protein</fullName>
    </recommendedName>
</protein>
<comment type="subcellular location">
    <subcellularLocation>
        <location evidence="1">Membrane</location>
    </subcellularLocation>
</comment>
<sequence length="174" mass="19473">MERQCENKLCFRLHQVKFMSFSPSPLTLLPPPLPVAANALKGPRLVSGETGGAVTIQCHYTPLSINKHVRKYWCRLSPVTWICHTIVSTTNYTHLGYRGRVALADFPRRGLFVVRLSQLSPDDGGPFPCGLPLHSQILPATSPCPLQLPVSSSWDPLEQYHKQPTDRPQEPPRL</sequence>
<dbReference type="SUPFAM" id="SSF48726">
    <property type="entry name" value="Immunoglobulin"/>
    <property type="match status" value="1"/>
</dbReference>
<evidence type="ECO:0000313" key="6">
    <source>
        <dbReference type="Proteomes" id="UP000008912"/>
    </source>
</evidence>
<keyword evidence="3" id="KW-0472">Membrane</keyword>
<dbReference type="Proteomes" id="UP000008912">
    <property type="component" value="Unassembled WGS sequence"/>
</dbReference>